<dbReference type="OMA" id="MAIHARM"/>
<reference evidence="2" key="1">
    <citation type="journal article" date="2017" name="Nat. Microbiol.">
        <title>Global analysis of biosynthetic gene clusters reveals vast potential of secondary metabolite production in Penicillium species.</title>
        <authorList>
            <person name="Nielsen J.C."/>
            <person name="Grijseels S."/>
            <person name="Prigent S."/>
            <person name="Ji B."/>
            <person name="Dainat J."/>
            <person name="Nielsen K.F."/>
            <person name="Frisvad J.C."/>
            <person name="Workman M."/>
            <person name="Nielsen J."/>
        </authorList>
    </citation>
    <scope>NUCLEOTIDE SEQUENCE [LARGE SCALE GENOMIC DNA]</scope>
    <source>
        <strain evidence="2">IBT 13039</strain>
    </source>
</reference>
<dbReference type="AlphaFoldDB" id="A0A1V6YNP7"/>
<dbReference type="Proteomes" id="UP000191691">
    <property type="component" value="Unassembled WGS sequence"/>
</dbReference>
<organism evidence="1 2">
    <name type="scientific">Penicillium nalgiovense</name>
    <dbReference type="NCBI Taxonomy" id="60175"/>
    <lineage>
        <taxon>Eukaryota</taxon>
        <taxon>Fungi</taxon>
        <taxon>Dikarya</taxon>
        <taxon>Ascomycota</taxon>
        <taxon>Pezizomycotina</taxon>
        <taxon>Eurotiomycetes</taxon>
        <taxon>Eurotiomycetidae</taxon>
        <taxon>Eurotiales</taxon>
        <taxon>Aspergillaceae</taxon>
        <taxon>Penicillium</taxon>
    </lineage>
</organism>
<protein>
    <submittedName>
        <fullName evidence="1">Uncharacterized protein</fullName>
    </submittedName>
</protein>
<name>A0A1V6YNP7_PENNA</name>
<sequence>MTSIRPSRTYGLDDSGRNLAAIQGKRIPDDPTNQIAQLFVARGIRIHDDLARELHGHLPEFTRALNARAIMSNRVPNIKSPDDFPYCFWHPDIPAERTLRVLVEKYPGNDLLRYQVGRACTAGGYTSLYLEPDLLPNVAIAEEPRDNRTSGQAIYESNINSPTRSLYLFVPRPTFDITEDWCLDTEGTLPGARPVDLAAVRLLCEPLLTGLPTDLLTVDKDILILMAAWSGNIDRYARLHQPTMINGELPCVVRGIYHHPFFAKWWLWQKASSKWNR</sequence>
<dbReference type="EMBL" id="MOOB01000015">
    <property type="protein sequence ID" value="OQE88947.1"/>
    <property type="molecule type" value="Genomic_DNA"/>
</dbReference>
<accession>A0A1V6YNP7</accession>
<gene>
    <name evidence="1" type="ORF">PENNAL_c0015G00883</name>
</gene>
<evidence type="ECO:0000313" key="2">
    <source>
        <dbReference type="Proteomes" id="UP000191691"/>
    </source>
</evidence>
<keyword evidence="2" id="KW-1185">Reference proteome</keyword>
<proteinExistence type="predicted"/>
<evidence type="ECO:0000313" key="1">
    <source>
        <dbReference type="EMBL" id="OQE88947.1"/>
    </source>
</evidence>
<comment type="caution">
    <text evidence="1">The sequence shown here is derived from an EMBL/GenBank/DDBJ whole genome shotgun (WGS) entry which is preliminary data.</text>
</comment>